<dbReference type="EMBL" id="JANFPI010000005">
    <property type="protein sequence ID" value="MCX8998802.1"/>
    <property type="molecule type" value="Genomic_DNA"/>
</dbReference>
<dbReference type="GO" id="GO:0005886">
    <property type="term" value="C:plasma membrane"/>
    <property type="evidence" value="ECO:0007669"/>
    <property type="project" value="TreeGrafter"/>
</dbReference>
<dbReference type="EMBL" id="JANFPI010000001">
    <property type="protein sequence ID" value="MCX8996159.1"/>
    <property type="molecule type" value="Genomic_DNA"/>
</dbReference>
<reference evidence="2" key="1">
    <citation type="submission" date="2022-07" db="EMBL/GenBank/DDBJ databases">
        <title>Ectorhizobium quercum gen.nov., sp. nov.</title>
        <authorList>
            <person name="Ma T."/>
            <person name="Li Y."/>
        </authorList>
    </citation>
    <scope>NUCLEOTIDE SEQUENCE</scope>
    <source>
        <strain evidence="2">BDR2-2</strain>
    </source>
</reference>
<keyword evidence="3" id="KW-1185">Reference proteome</keyword>
<accession>A0AAE3N2N8</accession>
<proteinExistence type="predicted"/>
<dbReference type="PANTHER" id="PTHR30441">
    <property type="entry name" value="DUF748 DOMAIN-CONTAINING PROTEIN"/>
    <property type="match status" value="1"/>
</dbReference>
<dbReference type="Proteomes" id="UP001208771">
    <property type="component" value="Unassembled WGS sequence"/>
</dbReference>
<dbReference type="PANTHER" id="PTHR30441:SF4">
    <property type="entry name" value="PROTEIN ASMA"/>
    <property type="match status" value="1"/>
</dbReference>
<dbReference type="RefSeq" id="WP_306409911.1">
    <property type="nucleotide sequence ID" value="NZ_JANFPI010000001.1"/>
</dbReference>
<organism evidence="2 3">
    <name type="scientific">Ectorhizobium quercum</name>
    <dbReference type="NCBI Taxonomy" id="2965071"/>
    <lineage>
        <taxon>Bacteria</taxon>
        <taxon>Pseudomonadati</taxon>
        <taxon>Pseudomonadota</taxon>
        <taxon>Alphaproteobacteria</taxon>
        <taxon>Hyphomicrobiales</taxon>
        <taxon>Rhizobiaceae</taxon>
        <taxon>Ectorhizobium</taxon>
    </lineage>
</organism>
<evidence type="ECO:0000313" key="3">
    <source>
        <dbReference type="Proteomes" id="UP001208771"/>
    </source>
</evidence>
<dbReference type="InterPro" id="IPR052894">
    <property type="entry name" value="AsmA-related"/>
</dbReference>
<evidence type="ECO:0000313" key="2">
    <source>
        <dbReference type="EMBL" id="MCX8998802.1"/>
    </source>
</evidence>
<name>A0AAE3N2N8_9HYPH</name>
<protein>
    <recommendedName>
        <fullName evidence="4">AsmA protein</fullName>
    </recommendedName>
</protein>
<dbReference type="GO" id="GO:0090313">
    <property type="term" value="P:regulation of protein targeting to membrane"/>
    <property type="evidence" value="ECO:0007669"/>
    <property type="project" value="TreeGrafter"/>
</dbReference>
<sequence>MQNPAREKRTVWRRTILRAGLRVAAGCVLAVLVLWLSLPRIVSAEHLETELRTMLRLRGGLELESGSAPRLSLWPVPSLILSEVAARHADGTTLFEARRISAEFSVLATLAGSPHFPEVELDGPRFHLPETWNERLPSSGGDILELFSGIVREIPLDPLILTRRAFGELTIVDGSLIMNDRAGQLAIMQDIDATLSWPDPDETFKGSASADIAGHRLRAEFTAPRFHRLIAGADAPVVLALALPGGASLRADGTASLMASGFFNGNVSFDAPDLPTLKTWYGRMPEGMEAMKTARIRARLGASGHILRFDQLAFTVNDTNATGIMDLALLPDSLPKFTGTLAFEDFDIGDIRNLLPLANRFTSDETGTAKPLAAFDLRLSASRARFGEATLANVGASVLIRADHAQLDIGDSDFGGGRLTGRLSSGPQGMGRGARLQLSLSDIDLALLGQRLGLSQLWPAGPGSLDISLSSDRPFTETGRTDLSGRATLTANEGRLNHFHPTDLQGLAARTMPLPLSEIGAAFEYNRLDAALRIEQGAVDIDATMLDHQNQRLRIAGGVSDADAVNLTASLSAAAPESAPQVTVSLGGTLSEPVVTAAAPAAP</sequence>
<dbReference type="AlphaFoldDB" id="A0AAE3N2N8"/>
<gene>
    <name evidence="1" type="ORF">NOF55_03480</name>
    <name evidence="2" type="ORF">NOF55_16945</name>
</gene>
<comment type="caution">
    <text evidence="2">The sequence shown here is derived from an EMBL/GenBank/DDBJ whole genome shotgun (WGS) entry which is preliminary data.</text>
</comment>
<evidence type="ECO:0000313" key="1">
    <source>
        <dbReference type="EMBL" id="MCX8996159.1"/>
    </source>
</evidence>
<evidence type="ECO:0008006" key="4">
    <source>
        <dbReference type="Google" id="ProtNLM"/>
    </source>
</evidence>